<keyword evidence="7" id="KW-0732">Signal</keyword>
<keyword evidence="2 5" id="KW-0645">Protease</keyword>
<feature type="signal peptide" evidence="7">
    <location>
        <begin position="1"/>
        <end position="28"/>
    </location>
</feature>
<protein>
    <submittedName>
        <fullName evidence="9">Subtilisin-like protein</fullName>
    </submittedName>
</protein>
<dbReference type="InterPro" id="IPR000209">
    <property type="entry name" value="Peptidase_S8/S53_dom"/>
</dbReference>
<evidence type="ECO:0000256" key="7">
    <source>
        <dbReference type="SAM" id="SignalP"/>
    </source>
</evidence>
<comment type="similarity">
    <text evidence="1 5 6">Belongs to the peptidase S8 family.</text>
</comment>
<dbReference type="CDD" id="cd04077">
    <property type="entry name" value="Peptidases_S8_PCSK9_ProteinaseK_like"/>
    <property type="match status" value="1"/>
</dbReference>
<dbReference type="InterPro" id="IPR023827">
    <property type="entry name" value="Peptidase_S8_Asp-AS"/>
</dbReference>
<dbReference type="SUPFAM" id="SSF52743">
    <property type="entry name" value="Subtilisin-like"/>
    <property type="match status" value="1"/>
</dbReference>
<evidence type="ECO:0000256" key="3">
    <source>
        <dbReference type="ARBA" id="ARBA00022801"/>
    </source>
</evidence>
<keyword evidence="3 5" id="KW-0378">Hydrolase</keyword>
<dbReference type="PROSITE" id="PS51892">
    <property type="entry name" value="SUBTILASE"/>
    <property type="match status" value="1"/>
</dbReference>
<proteinExistence type="inferred from homology"/>
<name>A0A1Y1Z857_9FUNG</name>
<dbReference type="AlphaFoldDB" id="A0A1Y1Z857"/>
<accession>A0A1Y1Z857</accession>
<dbReference type="GO" id="GO:0005615">
    <property type="term" value="C:extracellular space"/>
    <property type="evidence" value="ECO:0007669"/>
    <property type="project" value="TreeGrafter"/>
</dbReference>
<dbReference type="GO" id="GO:0004252">
    <property type="term" value="F:serine-type endopeptidase activity"/>
    <property type="evidence" value="ECO:0007669"/>
    <property type="project" value="UniProtKB-UniRule"/>
</dbReference>
<dbReference type="InterPro" id="IPR023828">
    <property type="entry name" value="Peptidase_S8_Ser-AS"/>
</dbReference>
<evidence type="ECO:0000256" key="2">
    <source>
        <dbReference type="ARBA" id="ARBA00022670"/>
    </source>
</evidence>
<evidence type="ECO:0000259" key="8">
    <source>
        <dbReference type="Pfam" id="PF00082"/>
    </source>
</evidence>
<feature type="domain" description="Peptidase S8/S53" evidence="8">
    <location>
        <begin position="134"/>
        <end position="363"/>
    </location>
</feature>
<feature type="chain" id="PRO_5011003738" evidence="7">
    <location>
        <begin position="29"/>
        <end position="421"/>
    </location>
</feature>
<gene>
    <name evidence="9" type="ORF">K493DRAFT_274286</name>
</gene>
<feature type="active site" description="Charge relay system" evidence="5">
    <location>
        <position position="175"/>
    </location>
</feature>
<dbReference type="InterPro" id="IPR036852">
    <property type="entry name" value="Peptidase_S8/S53_dom_sf"/>
</dbReference>
<dbReference type="InterPro" id="IPR015500">
    <property type="entry name" value="Peptidase_S8_subtilisin-rel"/>
</dbReference>
<dbReference type="Gene3D" id="3.40.50.200">
    <property type="entry name" value="Peptidase S8/S53 domain"/>
    <property type="match status" value="1"/>
</dbReference>
<evidence type="ECO:0000256" key="6">
    <source>
        <dbReference type="RuleBase" id="RU003355"/>
    </source>
</evidence>
<evidence type="ECO:0000256" key="1">
    <source>
        <dbReference type="ARBA" id="ARBA00011073"/>
    </source>
</evidence>
<evidence type="ECO:0000313" key="9">
    <source>
        <dbReference type="EMBL" id="ORY06459.1"/>
    </source>
</evidence>
<evidence type="ECO:0000256" key="5">
    <source>
        <dbReference type="PROSITE-ProRule" id="PRU01240"/>
    </source>
</evidence>
<evidence type="ECO:0000256" key="4">
    <source>
        <dbReference type="ARBA" id="ARBA00022825"/>
    </source>
</evidence>
<evidence type="ECO:0000313" key="10">
    <source>
        <dbReference type="Proteomes" id="UP000193498"/>
    </source>
</evidence>
<comment type="caution">
    <text evidence="9">The sequence shown here is derived from an EMBL/GenBank/DDBJ whole genome shotgun (WGS) entry which is preliminary data.</text>
</comment>
<dbReference type="PROSITE" id="PS00136">
    <property type="entry name" value="SUBTILASE_ASP"/>
    <property type="match status" value="1"/>
</dbReference>
<dbReference type="FunFam" id="3.40.50.200:FF:000007">
    <property type="entry name" value="Subtilisin-like serine protease"/>
    <property type="match status" value="1"/>
</dbReference>
<dbReference type="PANTHER" id="PTHR43806:SF11">
    <property type="entry name" value="CEREVISIN-RELATED"/>
    <property type="match status" value="1"/>
</dbReference>
<dbReference type="InterPro" id="IPR050131">
    <property type="entry name" value="Peptidase_S8_subtilisin-like"/>
</dbReference>
<feature type="active site" description="Charge relay system" evidence="5">
    <location>
        <position position="143"/>
    </location>
</feature>
<keyword evidence="10" id="KW-1185">Reference proteome</keyword>
<dbReference type="PROSITE" id="PS00138">
    <property type="entry name" value="SUBTILASE_SER"/>
    <property type="match status" value="1"/>
</dbReference>
<feature type="active site" description="Charge relay system" evidence="5">
    <location>
        <position position="331"/>
    </location>
</feature>
<sequence length="421" mass="44912">MPNLPYLIGRYLWRFLCILLVLLHRTDAQATHIVVFKKAVAVGKSASGSTSYISNFTSNFAGETQNIGDFRWYQGAFSQADLQQLQGSPEIDYVLPDVLVHTCDVQKDPPSWGLDRIDQIEGTDGKYHYPATAGDGVLIYLIDTGVNINHKEFEGRATWGPTFNGDPDGTDVNGHGTFVAGVAIGKKFGVAKKAKLVSIKALNANGSGRLSDVLRGVQWVVEEHTRNPGQKSIINLSLSADFSQAANDAVDAATSLGIHFAIAAGNDKQDACKFSPASVKTGVVVGAIDKKDQVPSFSNYGPCVTMYAPGVDIRSAWNDSDTSTHQLSGTSMATPHVSGTMALILSEQNVDPPTMMALLANQSMKSISSAAKDAATISGTGISRPILYLSPAIVHDSNGASLLPTSVMYLITSSILFTIWV</sequence>
<keyword evidence="4 5" id="KW-0720">Serine protease</keyword>
<dbReference type="Proteomes" id="UP000193498">
    <property type="component" value="Unassembled WGS sequence"/>
</dbReference>
<organism evidence="9 10">
    <name type="scientific">Basidiobolus meristosporus CBS 931.73</name>
    <dbReference type="NCBI Taxonomy" id="1314790"/>
    <lineage>
        <taxon>Eukaryota</taxon>
        <taxon>Fungi</taxon>
        <taxon>Fungi incertae sedis</taxon>
        <taxon>Zoopagomycota</taxon>
        <taxon>Entomophthoromycotina</taxon>
        <taxon>Basidiobolomycetes</taxon>
        <taxon>Basidiobolales</taxon>
        <taxon>Basidiobolaceae</taxon>
        <taxon>Basidiobolus</taxon>
    </lineage>
</organism>
<dbReference type="InterPro" id="IPR034193">
    <property type="entry name" value="PCSK9_ProteinaseK-like"/>
</dbReference>
<dbReference type="GO" id="GO:0006508">
    <property type="term" value="P:proteolysis"/>
    <property type="evidence" value="ECO:0007669"/>
    <property type="project" value="UniProtKB-KW"/>
</dbReference>
<dbReference type="OrthoDB" id="206201at2759"/>
<dbReference type="EMBL" id="MCFE01000016">
    <property type="protein sequence ID" value="ORY06459.1"/>
    <property type="molecule type" value="Genomic_DNA"/>
</dbReference>
<reference evidence="9 10" key="1">
    <citation type="submission" date="2016-07" db="EMBL/GenBank/DDBJ databases">
        <title>Pervasive Adenine N6-methylation of Active Genes in Fungi.</title>
        <authorList>
            <consortium name="DOE Joint Genome Institute"/>
            <person name="Mondo S.J."/>
            <person name="Dannebaum R.O."/>
            <person name="Kuo R.C."/>
            <person name="Labutti K."/>
            <person name="Haridas S."/>
            <person name="Kuo A."/>
            <person name="Salamov A."/>
            <person name="Ahrendt S.R."/>
            <person name="Lipzen A."/>
            <person name="Sullivan W."/>
            <person name="Andreopoulos W.B."/>
            <person name="Clum A."/>
            <person name="Lindquist E."/>
            <person name="Daum C."/>
            <person name="Ramamoorthy G.K."/>
            <person name="Gryganskyi A."/>
            <person name="Culley D."/>
            <person name="Magnuson J.K."/>
            <person name="James T.Y."/>
            <person name="O'Malley M.A."/>
            <person name="Stajich J.E."/>
            <person name="Spatafora J.W."/>
            <person name="Visel A."/>
            <person name="Grigoriev I.V."/>
        </authorList>
    </citation>
    <scope>NUCLEOTIDE SEQUENCE [LARGE SCALE GENOMIC DNA]</scope>
    <source>
        <strain evidence="9 10">CBS 931.73</strain>
    </source>
</reference>
<dbReference type="Pfam" id="PF00082">
    <property type="entry name" value="Peptidase_S8"/>
    <property type="match status" value="1"/>
</dbReference>
<dbReference type="PANTHER" id="PTHR43806">
    <property type="entry name" value="PEPTIDASE S8"/>
    <property type="match status" value="1"/>
</dbReference>
<dbReference type="PRINTS" id="PR00723">
    <property type="entry name" value="SUBTILISIN"/>
</dbReference>
<dbReference type="InParanoid" id="A0A1Y1Z857"/>